<reference evidence="14" key="1">
    <citation type="journal article" date="2018" name="Science">
        <title>A primordial and reversible TCA cycle in a facultatively chemolithoautotrophic thermophile.</title>
        <authorList>
            <person name="Nunoura T."/>
            <person name="Chikaraishi Y."/>
            <person name="Izaki R."/>
            <person name="Suwa T."/>
            <person name="Sato T."/>
            <person name="Harada T."/>
            <person name="Mori K."/>
            <person name="Kato Y."/>
            <person name="Miyazaki M."/>
            <person name="Shimamura S."/>
            <person name="Yanagawa K."/>
            <person name="Shuto A."/>
            <person name="Ohkouchi N."/>
            <person name="Fujita N."/>
            <person name="Takaki Y."/>
            <person name="Atomi H."/>
            <person name="Takai K."/>
        </authorList>
    </citation>
    <scope>NUCLEOTIDE SEQUENCE [LARGE SCALE GENOMIC DNA]</scope>
    <source>
        <strain evidence="14">DSM 17441 / JCM 13301 / NBRC 103674 / ABI70S6</strain>
    </source>
</reference>
<keyword evidence="5 9" id="KW-0697">Rotamase</keyword>
<accession>A0A0S3QUM2</accession>
<feature type="domain" description="PPIase FKBP-type" evidence="10">
    <location>
        <begin position="158"/>
        <end position="237"/>
    </location>
</feature>
<dbReference type="PIRSF" id="PIRSF003095">
    <property type="entry name" value="Trigger_factor"/>
    <property type="match status" value="1"/>
</dbReference>
<dbReference type="InterPro" id="IPR008880">
    <property type="entry name" value="Trigger_fac_C"/>
</dbReference>
<dbReference type="HAMAP" id="MF_00303">
    <property type="entry name" value="Trigger_factor_Tig"/>
    <property type="match status" value="1"/>
</dbReference>
<protein>
    <recommendedName>
        <fullName evidence="4 9">Trigger factor</fullName>
        <shortName evidence="9">TF</shortName>
        <ecNumber evidence="3 9">5.2.1.8</ecNumber>
    </recommendedName>
    <alternativeName>
        <fullName evidence="8 9">PPIase</fullName>
    </alternativeName>
</protein>
<evidence type="ECO:0000256" key="7">
    <source>
        <dbReference type="ARBA" id="ARBA00023235"/>
    </source>
</evidence>
<comment type="catalytic activity">
    <reaction evidence="1 9">
        <text>[protein]-peptidylproline (omega=180) = [protein]-peptidylproline (omega=0)</text>
        <dbReference type="Rhea" id="RHEA:16237"/>
        <dbReference type="Rhea" id="RHEA-COMP:10747"/>
        <dbReference type="Rhea" id="RHEA-COMP:10748"/>
        <dbReference type="ChEBI" id="CHEBI:83833"/>
        <dbReference type="ChEBI" id="CHEBI:83834"/>
        <dbReference type="EC" id="5.2.1.8"/>
    </reaction>
</comment>
<dbReference type="InterPro" id="IPR027304">
    <property type="entry name" value="Trigger_fact/SurA_dom_sf"/>
</dbReference>
<evidence type="ECO:0000256" key="2">
    <source>
        <dbReference type="ARBA" id="ARBA00005464"/>
    </source>
</evidence>
<organism evidence="13 14">
    <name type="scientific">Thermosulfidibacter takaii (strain DSM 17441 / JCM 13301 / NBRC 103674 / ABI70S6)</name>
    <dbReference type="NCBI Taxonomy" id="1298851"/>
    <lineage>
        <taxon>Bacteria</taxon>
        <taxon>Pseudomonadati</taxon>
        <taxon>Thermosulfidibacterota</taxon>
        <taxon>Thermosulfidibacteria</taxon>
        <taxon>Thermosulfidibacterales</taxon>
        <taxon>Thermosulfidibacteraceae</taxon>
    </lineage>
</organism>
<name>A0A0S3QUM2_THET7</name>
<dbReference type="InterPro" id="IPR005215">
    <property type="entry name" value="Trig_fac"/>
</dbReference>
<dbReference type="EC" id="5.2.1.8" evidence="3 9"/>
<evidence type="ECO:0000256" key="6">
    <source>
        <dbReference type="ARBA" id="ARBA00023186"/>
    </source>
</evidence>
<dbReference type="GO" id="GO:0003755">
    <property type="term" value="F:peptidyl-prolyl cis-trans isomerase activity"/>
    <property type="evidence" value="ECO:0007669"/>
    <property type="project" value="UniProtKB-UniRule"/>
</dbReference>
<dbReference type="Gene3D" id="3.10.50.40">
    <property type="match status" value="1"/>
</dbReference>
<dbReference type="Gene3D" id="3.30.70.1050">
    <property type="entry name" value="Trigger factor ribosome-binding domain"/>
    <property type="match status" value="1"/>
</dbReference>
<dbReference type="PANTHER" id="PTHR30560">
    <property type="entry name" value="TRIGGER FACTOR CHAPERONE AND PEPTIDYL-PROLYL CIS/TRANS ISOMERASE"/>
    <property type="match status" value="1"/>
</dbReference>
<evidence type="ECO:0000256" key="4">
    <source>
        <dbReference type="ARBA" id="ARBA00016902"/>
    </source>
</evidence>
<gene>
    <name evidence="9 13" type="primary">tig</name>
    <name evidence="13" type="ORF">TST_1245</name>
</gene>
<comment type="domain">
    <text evidence="9">Consists of 3 domains; the N-terminus binds the ribosome, the middle domain has PPIase activity, while the C-terminus has intrinsic chaperone activity on its own.</text>
</comment>
<dbReference type="GO" id="GO:0043022">
    <property type="term" value="F:ribosome binding"/>
    <property type="evidence" value="ECO:0007669"/>
    <property type="project" value="TreeGrafter"/>
</dbReference>
<dbReference type="OrthoDB" id="9767721at2"/>
<comment type="similarity">
    <text evidence="2 9">Belongs to the FKBP-type PPIase family. Tig subfamily.</text>
</comment>
<evidence type="ECO:0000313" key="14">
    <source>
        <dbReference type="Proteomes" id="UP000063234"/>
    </source>
</evidence>
<keyword evidence="9" id="KW-0131">Cell cycle</keyword>
<feature type="domain" description="Trigger factor ribosome-binding bacterial" evidence="11">
    <location>
        <begin position="1"/>
        <end position="144"/>
    </location>
</feature>
<feature type="domain" description="Trigger factor C-terminal" evidence="12">
    <location>
        <begin position="261"/>
        <end position="414"/>
    </location>
</feature>
<evidence type="ECO:0000256" key="9">
    <source>
        <dbReference type="HAMAP-Rule" id="MF_00303"/>
    </source>
</evidence>
<dbReference type="AlphaFoldDB" id="A0A0S3QUM2"/>
<keyword evidence="6 9" id="KW-0143">Chaperone</keyword>
<dbReference type="InterPro" id="IPR036611">
    <property type="entry name" value="Trigger_fac_ribosome-bd_sf"/>
</dbReference>
<dbReference type="SUPFAM" id="SSF109998">
    <property type="entry name" value="Triger factor/SurA peptide-binding domain-like"/>
    <property type="match status" value="1"/>
</dbReference>
<evidence type="ECO:0000259" key="10">
    <source>
        <dbReference type="Pfam" id="PF00254"/>
    </source>
</evidence>
<comment type="subcellular location">
    <subcellularLocation>
        <location evidence="9">Cytoplasm</location>
    </subcellularLocation>
    <text evidence="9">About half TF is bound to the ribosome near the polypeptide exit tunnel while the other half is free in the cytoplasm.</text>
</comment>
<dbReference type="SUPFAM" id="SSF102735">
    <property type="entry name" value="Trigger factor ribosome-binding domain"/>
    <property type="match status" value="1"/>
</dbReference>
<dbReference type="KEGG" id="ttk:TST_1245"/>
<dbReference type="Pfam" id="PF05698">
    <property type="entry name" value="Trigger_C"/>
    <property type="match status" value="1"/>
</dbReference>
<keyword evidence="7 9" id="KW-0413">Isomerase</keyword>
<keyword evidence="14" id="KW-1185">Reference proteome</keyword>
<dbReference type="InterPro" id="IPR001179">
    <property type="entry name" value="PPIase_FKBP_dom"/>
</dbReference>
<evidence type="ECO:0000256" key="1">
    <source>
        <dbReference type="ARBA" id="ARBA00000971"/>
    </source>
</evidence>
<proteinExistence type="inferred from homology"/>
<dbReference type="Pfam" id="PF05697">
    <property type="entry name" value="Trigger_N"/>
    <property type="match status" value="1"/>
</dbReference>
<evidence type="ECO:0000259" key="11">
    <source>
        <dbReference type="Pfam" id="PF05697"/>
    </source>
</evidence>
<dbReference type="NCBIfam" id="TIGR00115">
    <property type="entry name" value="tig"/>
    <property type="match status" value="1"/>
</dbReference>
<keyword evidence="9" id="KW-0132">Cell division</keyword>
<dbReference type="GO" id="GO:0051083">
    <property type="term" value="P:'de novo' cotranslational protein folding"/>
    <property type="evidence" value="ECO:0007669"/>
    <property type="project" value="TreeGrafter"/>
</dbReference>
<evidence type="ECO:0000256" key="8">
    <source>
        <dbReference type="ARBA" id="ARBA00029986"/>
    </source>
</evidence>
<dbReference type="Pfam" id="PF00254">
    <property type="entry name" value="FKBP_C"/>
    <property type="match status" value="1"/>
</dbReference>
<dbReference type="EMBL" id="AP013035">
    <property type="protein sequence ID" value="BAT72032.1"/>
    <property type="molecule type" value="Genomic_DNA"/>
</dbReference>
<dbReference type="RefSeq" id="WP_068550029.1">
    <property type="nucleotide sequence ID" value="NZ_AP013035.1"/>
</dbReference>
<evidence type="ECO:0000259" key="12">
    <source>
        <dbReference type="Pfam" id="PF05698"/>
    </source>
</evidence>
<dbReference type="InterPro" id="IPR037041">
    <property type="entry name" value="Trigger_fac_C_sf"/>
</dbReference>
<comment type="function">
    <text evidence="9">Involved in protein export. Acts as a chaperone by maintaining the newly synthesized protein in an open conformation. Functions as a peptidyl-prolyl cis-trans isomerase.</text>
</comment>
<dbReference type="SUPFAM" id="SSF54534">
    <property type="entry name" value="FKBP-like"/>
    <property type="match status" value="1"/>
</dbReference>
<dbReference type="GO" id="GO:0015031">
    <property type="term" value="P:protein transport"/>
    <property type="evidence" value="ECO:0007669"/>
    <property type="project" value="UniProtKB-UniRule"/>
</dbReference>
<dbReference type="InterPro" id="IPR046357">
    <property type="entry name" value="PPIase_dom_sf"/>
</dbReference>
<dbReference type="GO" id="GO:0043335">
    <property type="term" value="P:protein unfolding"/>
    <property type="evidence" value="ECO:0007669"/>
    <property type="project" value="TreeGrafter"/>
</dbReference>
<evidence type="ECO:0000313" key="13">
    <source>
        <dbReference type="EMBL" id="BAT72032.1"/>
    </source>
</evidence>
<evidence type="ECO:0000256" key="3">
    <source>
        <dbReference type="ARBA" id="ARBA00013194"/>
    </source>
</evidence>
<dbReference type="Proteomes" id="UP000063234">
    <property type="component" value="Chromosome"/>
</dbReference>
<dbReference type="PATRIC" id="fig|1298851.3.peg.1319"/>
<dbReference type="GO" id="GO:0044183">
    <property type="term" value="F:protein folding chaperone"/>
    <property type="evidence" value="ECO:0007669"/>
    <property type="project" value="TreeGrafter"/>
</dbReference>
<evidence type="ECO:0000256" key="5">
    <source>
        <dbReference type="ARBA" id="ARBA00023110"/>
    </source>
</evidence>
<dbReference type="GO" id="GO:0005737">
    <property type="term" value="C:cytoplasm"/>
    <property type="evidence" value="ECO:0007669"/>
    <property type="project" value="UniProtKB-SubCell"/>
</dbReference>
<dbReference type="STRING" id="1298851.TST_1245"/>
<dbReference type="PANTHER" id="PTHR30560:SF3">
    <property type="entry name" value="TRIGGER FACTOR-LIKE PROTEIN TIG, CHLOROPLASTIC"/>
    <property type="match status" value="1"/>
</dbReference>
<sequence>MKVEIQELKPCKKSIQVEVPKEDVDAAFDELYKQLKREVRIPGFRPGKAPLSIIKARFRDYAKAQVMEKLFKESYEKLLDEHNLNPALEPEFKDVEFDEGKPFTYTVIMEVHPEFELKDYTNIEVEKEKFVVTDEDVDRFLDELREKMATYEDKEGPAEMGDTVIMDYEVFEGDQPIENSKVEGAVVTLGAGETVEGFDEQIVGKKAGDEFDIEVAFPEDHPDKRVAGKKVTFKCKLQSVKRRVVPELDDDFAKKFDVENVEALKEKAKAQLEEEFEKRAHTNALNRLAEKIGEQYDFPLPPSLVEQELDKRVRQYELDLRTKGIEPQEDELKAKREELKPIVEKDLRITYVLRKIAKEEGIEVTRGDVEAHLETISKNTNIPMEQLVTIMSQTGRLSTLVDDMLVKKTLEHILNKVKVIERETTIKEAEEKQEEGE</sequence>
<dbReference type="Gene3D" id="1.10.3120.10">
    <property type="entry name" value="Trigger factor, C-terminal domain"/>
    <property type="match status" value="1"/>
</dbReference>
<dbReference type="GO" id="GO:0051301">
    <property type="term" value="P:cell division"/>
    <property type="evidence" value="ECO:0007669"/>
    <property type="project" value="UniProtKB-KW"/>
</dbReference>
<dbReference type="InterPro" id="IPR008881">
    <property type="entry name" value="Trigger_fac_ribosome-bd_bac"/>
</dbReference>
<keyword evidence="9" id="KW-0963">Cytoplasm</keyword>